<dbReference type="InterPro" id="IPR012640">
    <property type="entry name" value="Membr_lipoprot_lipid_attach_CS"/>
</dbReference>
<organism evidence="4 5">
    <name type="scientific">Campylobacter geochelonis</name>
    <dbReference type="NCBI Taxonomy" id="1780362"/>
    <lineage>
        <taxon>Bacteria</taxon>
        <taxon>Pseudomonadati</taxon>
        <taxon>Campylobacterota</taxon>
        <taxon>Epsilonproteobacteria</taxon>
        <taxon>Campylobacterales</taxon>
        <taxon>Campylobacteraceae</taxon>
        <taxon>Campylobacter</taxon>
    </lineage>
</organism>
<evidence type="ECO:0000313" key="4">
    <source>
        <dbReference type="EMBL" id="CZE47643.1"/>
    </source>
</evidence>
<dbReference type="InterPro" id="IPR010824">
    <property type="entry name" value="DUF1425"/>
</dbReference>
<keyword evidence="5" id="KW-1185">Reference proteome</keyword>
<accession>A0A128EHB0</accession>
<dbReference type="PROSITE" id="PS51257">
    <property type="entry name" value="PROKAR_LIPOPROTEIN"/>
    <property type="match status" value="1"/>
</dbReference>
<feature type="signal peptide" evidence="3">
    <location>
        <begin position="1"/>
        <end position="26"/>
    </location>
</feature>
<name>A0A128EHB0_9BACT</name>
<evidence type="ECO:0000256" key="1">
    <source>
        <dbReference type="ARBA" id="ARBA00017922"/>
    </source>
</evidence>
<dbReference type="Pfam" id="PF07233">
    <property type="entry name" value="DUF1425"/>
    <property type="match status" value="1"/>
</dbReference>
<protein>
    <recommendedName>
        <fullName evidence="1">Type IV secretion system putative lipoprotein virB7</fullName>
    </recommendedName>
</protein>
<keyword evidence="4" id="KW-0449">Lipoprotein</keyword>
<proteinExistence type="predicted"/>
<dbReference type="Pfam" id="PF08139">
    <property type="entry name" value="LPAM_1"/>
    <property type="match status" value="1"/>
</dbReference>
<dbReference type="Proteomes" id="UP000069632">
    <property type="component" value="Unassembled WGS sequence"/>
</dbReference>
<feature type="chain" id="PRO_5007281496" description="Type IV secretion system putative lipoprotein virB7" evidence="3">
    <location>
        <begin position="27"/>
        <end position="143"/>
    </location>
</feature>
<dbReference type="Gene3D" id="2.60.40.3230">
    <property type="match status" value="1"/>
</dbReference>
<dbReference type="InterPro" id="IPR038483">
    <property type="entry name" value="YcfL-like_sf"/>
</dbReference>
<dbReference type="AlphaFoldDB" id="A0A128EHB0"/>
<dbReference type="RefSeq" id="WP_075494709.1">
    <property type="nucleotide sequence ID" value="NZ_CP053844.1"/>
</dbReference>
<sequence length="143" mass="16271">MKKYIFSALAVLLLAGCGISPTERLAQHNVIIEDEDIMDDFDLVSVVSKTRDDGLSQAQAVLKNNTKKNQMIAYRVDWIDKDGFVKDTILSKWKVVQVEAKRDVVLNAISPSIDTVDFKIRVNYPSKDDKIRNNPAYYEYQGK</sequence>
<evidence type="ECO:0000256" key="3">
    <source>
        <dbReference type="SAM" id="SignalP"/>
    </source>
</evidence>
<evidence type="ECO:0000256" key="2">
    <source>
        <dbReference type="ARBA" id="ARBA00022729"/>
    </source>
</evidence>
<dbReference type="EMBL" id="FIZP01000003">
    <property type="protein sequence ID" value="CZE47643.1"/>
    <property type="molecule type" value="Genomic_DNA"/>
</dbReference>
<dbReference type="CDD" id="cd09030">
    <property type="entry name" value="DUF1425"/>
    <property type="match status" value="1"/>
</dbReference>
<keyword evidence="2 3" id="KW-0732">Signal</keyword>
<gene>
    <name evidence="4" type="ORF">ERS672216_00998</name>
</gene>
<evidence type="ECO:0000313" key="5">
    <source>
        <dbReference type="Proteomes" id="UP000069632"/>
    </source>
</evidence>
<reference evidence="4 5" key="1">
    <citation type="submission" date="2016-02" db="EMBL/GenBank/DDBJ databases">
        <authorList>
            <consortium name="Pathogen Informatics"/>
        </authorList>
    </citation>
    <scope>NUCLEOTIDE SEQUENCE [LARGE SCALE GENOMIC DNA]</scope>
    <source>
        <strain evidence="4 5">RC20</strain>
    </source>
</reference>